<dbReference type="InterPro" id="IPR029044">
    <property type="entry name" value="Nucleotide-diphossugar_trans"/>
</dbReference>
<dbReference type="SUPFAM" id="SSF53448">
    <property type="entry name" value="Nucleotide-diphospho-sugar transferases"/>
    <property type="match status" value="1"/>
</dbReference>
<keyword evidence="2" id="KW-0548">Nucleotidyltransferase</keyword>
<organism evidence="2 3">
    <name type="scientific">Flavobacterium gillisiae</name>
    <dbReference type="NCBI Taxonomy" id="150146"/>
    <lineage>
        <taxon>Bacteria</taxon>
        <taxon>Pseudomonadati</taxon>
        <taxon>Bacteroidota</taxon>
        <taxon>Flavobacteriia</taxon>
        <taxon>Flavobacteriales</taxon>
        <taxon>Flavobacteriaceae</taxon>
        <taxon>Flavobacterium</taxon>
    </lineage>
</organism>
<dbReference type="STRING" id="150146.SAMN05443667_10592"/>
<evidence type="ECO:0000313" key="3">
    <source>
        <dbReference type="Proteomes" id="UP000198951"/>
    </source>
</evidence>
<dbReference type="GO" id="GO:0016779">
    <property type="term" value="F:nucleotidyltransferase activity"/>
    <property type="evidence" value="ECO:0007669"/>
    <property type="project" value="UniProtKB-KW"/>
</dbReference>
<evidence type="ECO:0000313" key="2">
    <source>
        <dbReference type="EMBL" id="SEA52036.1"/>
    </source>
</evidence>
<accession>A0A1H4BV52</accession>
<dbReference type="Proteomes" id="UP000198951">
    <property type="component" value="Unassembled WGS sequence"/>
</dbReference>
<gene>
    <name evidence="2" type="ORF">SAMN05443667_10592</name>
</gene>
<name>A0A1H4BV52_9FLAO</name>
<dbReference type="InterPro" id="IPR025877">
    <property type="entry name" value="MobA-like_NTP_Trfase"/>
</dbReference>
<proteinExistence type="predicted"/>
<dbReference type="EMBL" id="FNRD01000005">
    <property type="protein sequence ID" value="SEA52036.1"/>
    <property type="molecule type" value="Genomic_DNA"/>
</dbReference>
<dbReference type="Gene3D" id="3.90.550.10">
    <property type="entry name" value="Spore Coat Polysaccharide Biosynthesis Protein SpsA, Chain A"/>
    <property type="match status" value="1"/>
</dbReference>
<keyword evidence="3" id="KW-1185">Reference proteome</keyword>
<sequence>MENKTAFVLLAGGKSERMGFPKGLLLYNKTFWILEQLNRIANSSITTVYIGLGHYHENYFTAVPWFKDAQNRFVKYNDLKVKVIVNTTAKKGSFSTLQAVLAQIPENQTVLIQPIDVPILNTGELEQIIRTTNMIVQPQFEGKNGHPIQLSAMFWNPLLQLNTANENSRLDFQIKKKNPEQCTVVAVQDSSVIGNLNTPSDWENYTQNAKIVV</sequence>
<dbReference type="OrthoDB" id="9779263at2"/>
<protein>
    <submittedName>
        <fullName evidence="2">Molybdenum cofactor cytidylyltransferase</fullName>
    </submittedName>
</protein>
<dbReference type="Pfam" id="PF12804">
    <property type="entry name" value="NTP_transf_3"/>
    <property type="match status" value="1"/>
</dbReference>
<dbReference type="PANTHER" id="PTHR43777">
    <property type="entry name" value="MOLYBDENUM COFACTOR CYTIDYLYLTRANSFERASE"/>
    <property type="match status" value="1"/>
</dbReference>
<dbReference type="RefSeq" id="WP_091087985.1">
    <property type="nucleotide sequence ID" value="NZ_FNRD01000005.1"/>
</dbReference>
<dbReference type="AlphaFoldDB" id="A0A1H4BV52"/>
<keyword evidence="2" id="KW-0808">Transferase</keyword>
<evidence type="ECO:0000259" key="1">
    <source>
        <dbReference type="Pfam" id="PF12804"/>
    </source>
</evidence>
<dbReference type="PANTHER" id="PTHR43777:SF1">
    <property type="entry name" value="MOLYBDENUM COFACTOR CYTIDYLYLTRANSFERASE"/>
    <property type="match status" value="1"/>
</dbReference>
<reference evidence="3" key="1">
    <citation type="submission" date="2016-10" db="EMBL/GenBank/DDBJ databases">
        <authorList>
            <person name="Varghese N."/>
            <person name="Submissions S."/>
        </authorList>
    </citation>
    <scope>NUCLEOTIDE SEQUENCE [LARGE SCALE GENOMIC DNA]</scope>
    <source>
        <strain evidence="3">DSM 22376</strain>
    </source>
</reference>
<feature type="domain" description="MobA-like NTP transferase" evidence="1">
    <location>
        <begin position="8"/>
        <end position="168"/>
    </location>
</feature>